<accession>A0A059ANW1</accession>
<name>A0A059ANW1_EUCGR</name>
<dbReference type="Gramene" id="KCW55376">
    <property type="protein sequence ID" value="KCW55376"/>
    <property type="gene ID" value="EUGRSUZ_I01287"/>
</dbReference>
<gene>
    <name evidence="1" type="ORF">EUGRSUZ_I01287</name>
</gene>
<proteinExistence type="predicted"/>
<dbReference type="EMBL" id="KK198761">
    <property type="protein sequence ID" value="KCW55376.1"/>
    <property type="molecule type" value="Genomic_DNA"/>
</dbReference>
<dbReference type="AlphaFoldDB" id="A0A059ANW1"/>
<sequence>MSIFLVGTRVRNEQIWVHKSNRVSRRRNRGYPKSREYPAVDHLSAFEVHYHCSNLSASLGSDFHCSLSLSLSNCEKGRRKGKDVAEMGRCARHKCSQIK</sequence>
<protein>
    <submittedName>
        <fullName evidence="1">Uncharacterized protein</fullName>
    </submittedName>
</protein>
<reference evidence="1" key="1">
    <citation type="submission" date="2013-07" db="EMBL/GenBank/DDBJ databases">
        <title>The genome of Eucalyptus grandis.</title>
        <authorList>
            <person name="Schmutz J."/>
            <person name="Hayes R."/>
            <person name="Myburg A."/>
            <person name="Tuskan G."/>
            <person name="Grattapaglia D."/>
            <person name="Rokhsar D.S."/>
        </authorList>
    </citation>
    <scope>NUCLEOTIDE SEQUENCE</scope>
    <source>
        <tissue evidence="1">Leaf extractions</tissue>
    </source>
</reference>
<organism evidence="1">
    <name type="scientific">Eucalyptus grandis</name>
    <name type="common">Flooded gum</name>
    <dbReference type="NCBI Taxonomy" id="71139"/>
    <lineage>
        <taxon>Eukaryota</taxon>
        <taxon>Viridiplantae</taxon>
        <taxon>Streptophyta</taxon>
        <taxon>Embryophyta</taxon>
        <taxon>Tracheophyta</taxon>
        <taxon>Spermatophyta</taxon>
        <taxon>Magnoliopsida</taxon>
        <taxon>eudicotyledons</taxon>
        <taxon>Gunneridae</taxon>
        <taxon>Pentapetalae</taxon>
        <taxon>rosids</taxon>
        <taxon>malvids</taxon>
        <taxon>Myrtales</taxon>
        <taxon>Myrtaceae</taxon>
        <taxon>Myrtoideae</taxon>
        <taxon>Eucalypteae</taxon>
        <taxon>Eucalyptus</taxon>
    </lineage>
</organism>
<evidence type="ECO:0000313" key="1">
    <source>
        <dbReference type="EMBL" id="KCW55376.1"/>
    </source>
</evidence>
<dbReference type="InParanoid" id="A0A059ANW1"/>